<evidence type="ECO:0000256" key="1">
    <source>
        <dbReference type="ARBA" id="ARBA00010688"/>
    </source>
</evidence>
<protein>
    <submittedName>
        <fullName evidence="6">Sugar kinase</fullName>
    </submittedName>
</protein>
<keyword evidence="3 4" id="KW-0418">Kinase</keyword>
<dbReference type="PANTHER" id="PTHR10584">
    <property type="entry name" value="SUGAR KINASE"/>
    <property type="match status" value="1"/>
</dbReference>
<reference evidence="6 7" key="1">
    <citation type="journal article" date="2018" name="Int. J. Syst. Evol. Microbiol.">
        <title>Rubneribacter badeniensis gen. nov., sp. nov. and Enteroscipio rubneri gen. nov., sp. nov., new members of the Eggerthellaceae isolated from human faeces.</title>
        <authorList>
            <person name="Danylec N."/>
            <person name="Gobl A."/>
            <person name="Stoll D.A."/>
            <person name="Hetzer B."/>
            <person name="Kulling S.E."/>
            <person name="Huch M."/>
        </authorList>
    </citation>
    <scope>NUCLEOTIDE SEQUENCE [LARGE SCALE GENOMIC DNA]</scope>
    <source>
        <strain evidence="6 7">ResAG-85</strain>
    </source>
</reference>
<evidence type="ECO:0000256" key="4">
    <source>
        <dbReference type="RuleBase" id="RU003704"/>
    </source>
</evidence>
<dbReference type="InterPro" id="IPR002139">
    <property type="entry name" value="Ribo/fructo_kinase"/>
</dbReference>
<evidence type="ECO:0000259" key="5">
    <source>
        <dbReference type="Pfam" id="PF00294"/>
    </source>
</evidence>
<keyword evidence="7" id="KW-1185">Reference proteome</keyword>
<comment type="caution">
    <text evidence="6">The sequence shown here is derived from an EMBL/GenBank/DDBJ whole genome shotgun (WGS) entry which is preliminary data.</text>
</comment>
<accession>A0A2K2U1Y6</accession>
<dbReference type="GO" id="GO:0006796">
    <property type="term" value="P:phosphate-containing compound metabolic process"/>
    <property type="evidence" value="ECO:0007669"/>
    <property type="project" value="UniProtKB-ARBA"/>
</dbReference>
<evidence type="ECO:0000256" key="2">
    <source>
        <dbReference type="ARBA" id="ARBA00022679"/>
    </source>
</evidence>
<dbReference type="Pfam" id="PF00294">
    <property type="entry name" value="PfkB"/>
    <property type="match status" value="1"/>
</dbReference>
<dbReference type="Gene3D" id="3.40.1190.20">
    <property type="match status" value="1"/>
</dbReference>
<sequence length="311" mass="32232">METTGRAILAVGAVIADLVCRVPRLPMSGEGVVAEEVRAAAGGCALNSANVLRQLGVPYTLFAPVGQGVFAGFVERELAARGMEALRVPEGRGDGGAVYDNSGCVCFVEPEGERTMLTLPGIDRHFAASWFDELDATDFACGFASGYEVEGAGGDAIVGFFEAHPEVRLYYAPGPRVTQVAAQRTARINALHPVWHLNDAEVRAYTGRASLEEAGFALSAECGSAVVVTEGARGAHLFEEGRHVLVPAEPVDVADTIGAGDAHLGALVAARTAGRTWEDALALANRVAGAVCQVPGGTLSDAAFARLGVSL</sequence>
<dbReference type="InterPro" id="IPR002173">
    <property type="entry name" value="Carboh/pur_kinase_PfkB_CS"/>
</dbReference>
<name>A0A2K2U1Y6_9ACTN</name>
<gene>
    <name evidence="6" type="ORF">C2L80_12555</name>
</gene>
<dbReference type="EMBL" id="PPEL01000115">
    <property type="protein sequence ID" value="PNV64325.1"/>
    <property type="molecule type" value="Genomic_DNA"/>
</dbReference>
<dbReference type="PANTHER" id="PTHR10584:SF166">
    <property type="entry name" value="RIBOKINASE"/>
    <property type="match status" value="1"/>
</dbReference>
<dbReference type="GO" id="GO:0016301">
    <property type="term" value="F:kinase activity"/>
    <property type="evidence" value="ECO:0007669"/>
    <property type="project" value="UniProtKB-KW"/>
</dbReference>
<keyword evidence="2 4" id="KW-0808">Transferase</keyword>
<dbReference type="GO" id="GO:0005829">
    <property type="term" value="C:cytosol"/>
    <property type="evidence" value="ECO:0007669"/>
    <property type="project" value="TreeGrafter"/>
</dbReference>
<feature type="domain" description="Carbohydrate kinase PfkB" evidence="5">
    <location>
        <begin position="8"/>
        <end position="299"/>
    </location>
</feature>
<dbReference type="AlphaFoldDB" id="A0A2K2U1Y6"/>
<dbReference type="InterPro" id="IPR011611">
    <property type="entry name" value="PfkB_dom"/>
</dbReference>
<dbReference type="Proteomes" id="UP000236488">
    <property type="component" value="Unassembled WGS sequence"/>
</dbReference>
<organism evidence="6 7">
    <name type="scientific">Rubneribacter badeniensis</name>
    <dbReference type="NCBI Taxonomy" id="2070688"/>
    <lineage>
        <taxon>Bacteria</taxon>
        <taxon>Bacillati</taxon>
        <taxon>Actinomycetota</taxon>
        <taxon>Coriobacteriia</taxon>
        <taxon>Eggerthellales</taxon>
        <taxon>Eggerthellaceae</taxon>
        <taxon>Rubneribacter</taxon>
    </lineage>
</organism>
<comment type="similarity">
    <text evidence="1 4">Belongs to the carbohydrate kinase PfkB family.</text>
</comment>
<evidence type="ECO:0000313" key="6">
    <source>
        <dbReference type="EMBL" id="PNV64325.1"/>
    </source>
</evidence>
<proteinExistence type="inferred from homology"/>
<dbReference type="PROSITE" id="PS00584">
    <property type="entry name" value="PFKB_KINASES_2"/>
    <property type="match status" value="1"/>
</dbReference>
<dbReference type="SUPFAM" id="SSF53613">
    <property type="entry name" value="Ribokinase-like"/>
    <property type="match status" value="1"/>
</dbReference>
<dbReference type="PRINTS" id="PR00990">
    <property type="entry name" value="RIBOKINASE"/>
</dbReference>
<evidence type="ECO:0000256" key="3">
    <source>
        <dbReference type="ARBA" id="ARBA00022777"/>
    </source>
</evidence>
<dbReference type="InterPro" id="IPR029056">
    <property type="entry name" value="Ribokinase-like"/>
</dbReference>
<evidence type="ECO:0000313" key="7">
    <source>
        <dbReference type="Proteomes" id="UP000236488"/>
    </source>
</evidence>